<dbReference type="SMART" id="SM00256">
    <property type="entry name" value="FBOX"/>
    <property type="match status" value="1"/>
</dbReference>
<dbReference type="EMBL" id="PQIB02000003">
    <property type="protein sequence ID" value="RLN29706.1"/>
    <property type="molecule type" value="Genomic_DNA"/>
</dbReference>
<dbReference type="InterPro" id="IPR013187">
    <property type="entry name" value="F-box-assoc_dom_typ3"/>
</dbReference>
<evidence type="ECO:0000259" key="1">
    <source>
        <dbReference type="SMART" id="SM00256"/>
    </source>
</evidence>
<dbReference type="Pfam" id="PF08268">
    <property type="entry name" value="FBA_3"/>
    <property type="match status" value="1"/>
</dbReference>
<dbReference type="AlphaFoldDB" id="A0A3L6T164"/>
<dbReference type="InterPro" id="IPR017451">
    <property type="entry name" value="F-box-assoc_interact_dom"/>
</dbReference>
<dbReference type="Gene3D" id="1.20.1280.50">
    <property type="match status" value="1"/>
</dbReference>
<dbReference type="OrthoDB" id="690949at2759"/>
<evidence type="ECO:0000313" key="2">
    <source>
        <dbReference type="EMBL" id="RLN29706.1"/>
    </source>
</evidence>
<dbReference type="SUPFAM" id="SSF81383">
    <property type="entry name" value="F-box domain"/>
    <property type="match status" value="1"/>
</dbReference>
<dbReference type="InterPro" id="IPR001810">
    <property type="entry name" value="F-box_dom"/>
</dbReference>
<comment type="caution">
    <text evidence="2">The sequence shown here is derived from an EMBL/GenBank/DDBJ whole genome shotgun (WGS) entry which is preliminary data.</text>
</comment>
<keyword evidence="3" id="KW-1185">Reference proteome</keyword>
<dbReference type="InterPro" id="IPR050796">
    <property type="entry name" value="SCF_F-box_component"/>
</dbReference>
<dbReference type="NCBIfam" id="TIGR01640">
    <property type="entry name" value="F_box_assoc_1"/>
    <property type="match status" value="1"/>
</dbReference>
<organism evidence="2 3">
    <name type="scientific">Panicum miliaceum</name>
    <name type="common">Proso millet</name>
    <name type="synonym">Broomcorn millet</name>
    <dbReference type="NCBI Taxonomy" id="4540"/>
    <lineage>
        <taxon>Eukaryota</taxon>
        <taxon>Viridiplantae</taxon>
        <taxon>Streptophyta</taxon>
        <taxon>Embryophyta</taxon>
        <taxon>Tracheophyta</taxon>
        <taxon>Spermatophyta</taxon>
        <taxon>Magnoliopsida</taxon>
        <taxon>Liliopsida</taxon>
        <taxon>Poales</taxon>
        <taxon>Poaceae</taxon>
        <taxon>PACMAD clade</taxon>
        <taxon>Panicoideae</taxon>
        <taxon>Panicodae</taxon>
        <taxon>Paniceae</taxon>
        <taxon>Panicinae</taxon>
        <taxon>Panicum</taxon>
        <taxon>Panicum sect. Panicum</taxon>
    </lineage>
</organism>
<dbReference type="PANTHER" id="PTHR31672:SF2">
    <property type="entry name" value="F-BOX DOMAIN-CONTAINING PROTEIN"/>
    <property type="match status" value="1"/>
</dbReference>
<dbReference type="PANTHER" id="PTHR31672">
    <property type="entry name" value="BNACNNG10540D PROTEIN"/>
    <property type="match status" value="1"/>
</dbReference>
<feature type="domain" description="F-box" evidence="1">
    <location>
        <begin position="16"/>
        <end position="56"/>
    </location>
</feature>
<name>A0A3L6T164_PANMI</name>
<dbReference type="Pfam" id="PF00646">
    <property type="entry name" value="F-box"/>
    <property type="match status" value="1"/>
</dbReference>
<dbReference type="STRING" id="4540.A0A3L6T164"/>
<evidence type="ECO:0000313" key="3">
    <source>
        <dbReference type="Proteomes" id="UP000275267"/>
    </source>
</evidence>
<accession>A0A3L6T164</accession>
<sequence>MEVSGGGGGGGGIHALCEDALAEILVRLPSESVLRCSAVCRSWRRVAADRSFLAAHAARRPREMIVYTEHGLSRSAAPLSLDLEPAASGGVGRRRFYLSDPRPLVEEPVFDGLLVLQESRRGLYIICNPITEQWTNLPVLARCSTAYACGFYFHTLSGEYRLLCHGVEEEEEEERGDTARSKSNYYYVLSAGSTLPRRLTRAPSEAPGTETEYGIPVSYRGSCTGTATGKMLAFDTVSETFRLMSRPPGPGPERPNWETMRDLLVLEGELSVATKLLLTLDIWVLQDYEAAERWTLRHRVTLPRPTDFGLVGMPPMMDRVLSVGRNAILIACPSARMARLYDLKEKRVSRVIDFGGDPTSWCSVRASCGMLSSTCHRSPALCHQSSPSQIEKVVMNLHNRRLEHSCGGR</sequence>
<gene>
    <name evidence="2" type="ORF">C2845_PM05G29300</name>
</gene>
<dbReference type="InterPro" id="IPR036047">
    <property type="entry name" value="F-box-like_dom_sf"/>
</dbReference>
<reference evidence="3" key="1">
    <citation type="journal article" date="2019" name="Nat. Commun.">
        <title>The genome of broomcorn millet.</title>
        <authorList>
            <person name="Zou C."/>
            <person name="Miki D."/>
            <person name="Li D."/>
            <person name="Tang Q."/>
            <person name="Xiao L."/>
            <person name="Rajput S."/>
            <person name="Deng P."/>
            <person name="Jia W."/>
            <person name="Huang R."/>
            <person name="Zhang M."/>
            <person name="Sun Y."/>
            <person name="Hu J."/>
            <person name="Fu X."/>
            <person name="Schnable P.S."/>
            <person name="Li F."/>
            <person name="Zhang H."/>
            <person name="Feng B."/>
            <person name="Zhu X."/>
            <person name="Liu R."/>
            <person name="Schnable J.C."/>
            <person name="Zhu J.-K."/>
            <person name="Zhang H."/>
        </authorList>
    </citation>
    <scope>NUCLEOTIDE SEQUENCE [LARGE SCALE GENOMIC DNA]</scope>
</reference>
<protein>
    <submittedName>
        <fullName evidence="2">F-box protein</fullName>
    </submittedName>
</protein>
<dbReference type="Proteomes" id="UP000275267">
    <property type="component" value="Unassembled WGS sequence"/>
</dbReference>
<proteinExistence type="predicted"/>